<feature type="transmembrane region" description="Helical" evidence="1">
    <location>
        <begin position="249"/>
        <end position="274"/>
    </location>
</feature>
<organism evidence="3 4">
    <name type="scientific">Algoriphagus machipongonensis</name>
    <dbReference type="NCBI Taxonomy" id="388413"/>
    <lineage>
        <taxon>Bacteria</taxon>
        <taxon>Pseudomonadati</taxon>
        <taxon>Bacteroidota</taxon>
        <taxon>Cytophagia</taxon>
        <taxon>Cytophagales</taxon>
        <taxon>Cyclobacteriaceae</taxon>
        <taxon>Algoriphagus</taxon>
    </lineage>
</organism>
<evidence type="ECO:0000256" key="1">
    <source>
        <dbReference type="SAM" id="Phobius"/>
    </source>
</evidence>
<dbReference type="AlphaFoldDB" id="A3HXZ9"/>
<keyword evidence="1" id="KW-0812">Transmembrane</keyword>
<comment type="caution">
    <text evidence="3">The sequence shown here is derived from an EMBL/GenBank/DDBJ whole genome shotgun (WGS) entry which is preliminary data.</text>
</comment>
<dbReference type="EMBL" id="AAXU02000001">
    <property type="protein sequence ID" value="EAZ81472.1"/>
    <property type="molecule type" value="Genomic_DNA"/>
</dbReference>
<evidence type="ECO:0000256" key="2">
    <source>
        <dbReference type="SAM" id="SignalP"/>
    </source>
</evidence>
<accession>A3HXZ9</accession>
<keyword evidence="2" id="KW-0732">Signal</keyword>
<gene>
    <name evidence="3" type="ORF">ALPR1_20588</name>
</gene>
<proteinExistence type="predicted"/>
<feature type="transmembrane region" description="Helical" evidence="1">
    <location>
        <begin position="155"/>
        <end position="173"/>
    </location>
</feature>
<reference evidence="3 4" key="1">
    <citation type="journal article" date="2011" name="J. Bacteriol.">
        <title>Complete genome sequence of Algoriphagus sp. PR1, bacterial prey of a colony-forming choanoflagellate.</title>
        <authorList>
            <person name="Alegado R.A."/>
            <person name="Ferriera S."/>
            <person name="Nusbaum C."/>
            <person name="Young S.K."/>
            <person name="Zeng Q."/>
            <person name="Imamovic A."/>
            <person name="Fairclough S.R."/>
            <person name="King N."/>
        </authorList>
    </citation>
    <scope>NUCLEOTIDE SEQUENCE [LARGE SCALE GENOMIC DNA]</scope>
    <source>
        <strain evidence="3 4">PR1</strain>
    </source>
</reference>
<dbReference type="STRING" id="388413.ALPR1_20588"/>
<dbReference type="EMBL" id="CM001023">
    <property type="protein sequence ID" value="EAZ81472.1"/>
    <property type="molecule type" value="Genomic_DNA"/>
</dbReference>
<protein>
    <submittedName>
        <fullName evidence="3">Flippase</fullName>
    </submittedName>
</protein>
<dbReference type="Proteomes" id="UP000003919">
    <property type="component" value="Chromosome"/>
</dbReference>
<keyword evidence="1" id="KW-0472">Membrane</keyword>
<keyword evidence="4" id="KW-1185">Reference proteome</keyword>
<feature type="transmembrane region" description="Helical" evidence="1">
    <location>
        <begin position="350"/>
        <end position="371"/>
    </location>
</feature>
<dbReference type="Pfam" id="PF14093">
    <property type="entry name" value="DUF4271"/>
    <property type="match status" value="1"/>
</dbReference>
<feature type="transmembrane region" description="Helical" evidence="1">
    <location>
        <begin position="319"/>
        <end position="338"/>
    </location>
</feature>
<dbReference type="HOGENOM" id="CLU_780167_0_0_10"/>
<sequence length="374" mass="43159">MNQRFFFNFLFLLALVSFGHKASSQVLQDYTNDWETGKDESWVSPNDRLVLPLDLKTFPLANIAFEFPEKSVVFIGEKLWVYSQADTTFSRSIMDLSKEFGTDEIELTVFKKGISLGDASVKKVLKPKAEKSLGKSEGELVMQQREFNRQDLRDFYFVAVFVILLIMAFYKVAYPYLFASMIRPDSLITAEDFSDTGSLQKFFSMDVLFYILMVNLMAALVGVIGLVFYRIEWLEVWFGVDYNSLISLWLIGTFGFFLLTMIKFVGIRVFAYLFDLGKLEFAHFFYLLRLVVMTVATLVLIIAFFLVNDFSASKEAIGVSLSAFFWVYIIGVLGLFFIMMNRLSFKKYHLFTYLCIAELVPFLIIAKWIMILGQ</sequence>
<feature type="signal peptide" evidence="2">
    <location>
        <begin position="1"/>
        <end position="22"/>
    </location>
</feature>
<keyword evidence="1" id="KW-1133">Transmembrane helix</keyword>
<dbReference type="RefSeq" id="WP_008203302.1">
    <property type="nucleotide sequence ID" value="NZ_CM001023.1"/>
</dbReference>
<dbReference type="OrthoDB" id="975088at2"/>
<evidence type="ECO:0000313" key="3">
    <source>
        <dbReference type="EMBL" id="EAZ81472.1"/>
    </source>
</evidence>
<feature type="transmembrane region" description="Helical" evidence="1">
    <location>
        <begin position="286"/>
        <end position="307"/>
    </location>
</feature>
<feature type="transmembrane region" description="Helical" evidence="1">
    <location>
        <begin position="207"/>
        <end position="229"/>
    </location>
</feature>
<feature type="chain" id="PRO_5002653492" evidence="2">
    <location>
        <begin position="23"/>
        <end position="374"/>
    </location>
</feature>
<evidence type="ECO:0000313" key="4">
    <source>
        <dbReference type="Proteomes" id="UP000003919"/>
    </source>
</evidence>
<name>A3HXZ9_9BACT</name>
<dbReference type="InterPro" id="IPR025367">
    <property type="entry name" value="DUF4271"/>
</dbReference>